<dbReference type="PANTHER" id="PTHR11709">
    <property type="entry name" value="MULTI-COPPER OXIDASE"/>
    <property type="match status" value="1"/>
</dbReference>
<evidence type="ECO:0000256" key="1">
    <source>
        <dbReference type="ARBA" id="ARBA00010609"/>
    </source>
</evidence>
<keyword evidence="4" id="KW-0186">Copper</keyword>
<feature type="domain" description="Plastocyanin-like" evidence="8">
    <location>
        <begin position="40"/>
        <end position="153"/>
    </location>
</feature>
<evidence type="ECO:0000256" key="3">
    <source>
        <dbReference type="ARBA" id="ARBA00023002"/>
    </source>
</evidence>
<organism evidence="9 10">
    <name type="scientific">Folsomia candida</name>
    <name type="common">Springtail</name>
    <dbReference type="NCBI Taxonomy" id="158441"/>
    <lineage>
        <taxon>Eukaryota</taxon>
        <taxon>Metazoa</taxon>
        <taxon>Ecdysozoa</taxon>
        <taxon>Arthropoda</taxon>
        <taxon>Hexapoda</taxon>
        <taxon>Collembola</taxon>
        <taxon>Entomobryomorpha</taxon>
        <taxon>Isotomoidea</taxon>
        <taxon>Isotomidae</taxon>
        <taxon>Proisotominae</taxon>
        <taxon>Folsomia</taxon>
    </lineage>
</organism>
<dbReference type="FunFam" id="2.60.40.420:FF:000045">
    <property type="entry name" value="Laccase 2"/>
    <property type="match status" value="1"/>
</dbReference>
<evidence type="ECO:0000259" key="6">
    <source>
        <dbReference type="Pfam" id="PF00394"/>
    </source>
</evidence>
<evidence type="ECO:0000259" key="8">
    <source>
        <dbReference type="Pfam" id="PF07732"/>
    </source>
</evidence>
<gene>
    <name evidence="9" type="ORF">Fcan01_09404</name>
</gene>
<dbReference type="Pfam" id="PF07731">
    <property type="entry name" value="Cu-oxidase_2"/>
    <property type="match status" value="1"/>
</dbReference>
<feature type="region of interest" description="Disordered" evidence="5">
    <location>
        <begin position="1"/>
        <end position="23"/>
    </location>
</feature>
<keyword evidence="2" id="KW-0479">Metal-binding</keyword>
<proteinExistence type="inferred from homology"/>
<feature type="region of interest" description="Disordered" evidence="5">
    <location>
        <begin position="382"/>
        <end position="426"/>
    </location>
</feature>
<sequence length="595" mass="66462">MGPPAGFPMGGPPPPGLQMARPMPPPLVRKPPVIQQLVFEYGDIAPDNFVQKGILINQRFPGPPIRVQWLDTLIIDVTNNLDHGIALHFHGLRNYGESFSDGVPYITQEPIPPGGVFRYTINIGYQTGTFLYHLQSSVADQIWGFGPIIIEDGPELLANQPAYYHFWDHVLILSQCWHTAMSKLFKLEGPLNSEQAKYFKGFSSEPASILINGRSYGKWGKRNGLTEGYEVITVQPEKTYRLRVIGGGIDSILTFAIESHKMTIMEVDGTIIEPLEVDRLEVNSGQRYSILVTMDQEVGTYLITSEMIPGPGPNNGKAILQYEGAEVDVAKRTKVYKGNSTFEKLKRWEGSKLSPNPVIRQPDIYPLPKSVDREIVITMTRKKKTKEASDDDDDESEDDDKSDKKTKRDASPKSDDSHDTSYSYQVNGKSFKTGKVPLLTQVRNSGMNITKEPIIYETLTNQSIQFVFQNTASDEGICTQHAFHFHGHSFYVVGHGKGKYDEDKDGDKIDTKVDSGSPFVFRDVVTAYPEPEGDEDVTKLKPGQECGWTAVRIWTDNPGVWLFHCHLASHIAAGEGFVVYSHTKDDPRLKPPQSG</sequence>
<dbReference type="OrthoDB" id="2121828at2759"/>
<protein>
    <submittedName>
        <fullName evidence="9">L-ascorbate oxidase</fullName>
    </submittedName>
</protein>
<dbReference type="InterPro" id="IPR045087">
    <property type="entry name" value="Cu-oxidase_fam"/>
</dbReference>
<comment type="caution">
    <text evidence="9">The sequence shown here is derived from an EMBL/GenBank/DDBJ whole genome shotgun (WGS) entry which is preliminary data.</text>
</comment>
<feature type="compositionally biased region" description="Basic and acidic residues" evidence="5">
    <location>
        <begin position="401"/>
        <end position="419"/>
    </location>
</feature>
<dbReference type="InterPro" id="IPR011707">
    <property type="entry name" value="Cu-oxidase-like_N"/>
</dbReference>
<dbReference type="AlphaFoldDB" id="A0A226EFI8"/>
<dbReference type="Pfam" id="PF07732">
    <property type="entry name" value="Cu-oxidase_3"/>
    <property type="match status" value="1"/>
</dbReference>
<evidence type="ECO:0000313" key="9">
    <source>
        <dbReference type="EMBL" id="OXA55446.1"/>
    </source>
</evidence>
<reference evidence="9 10" key="1">
    <citation type="submission" date="2015-12" db="EMBL/GenBank/DDBJ databases">
        <title>The genome of Folsomia candida.</title>
        <authorList>
            <person name="Faddeeva A."/>
            <person name="Derks M.F."/>
            <person name="Anvar Y."/>
            <person name="Smit S."/>
            <person name="Van Straalen N."/>
            <person name="Roelofs D."/>
        </authorList>
    </citation>
    <scope>NUCLEOTIDE SEQUENCE [LARGE SCALE GENOMIC DNA]</scope>
    <source>
        <strain evidence="9 10">VU population</strain>
        <tissue evidence="9">Whole body</tissue>
    </source>
</reference>
<evidence type="ECO:0000256" key="2">
    <source>
        <dbReference type="ARBA" id="ARBA00022723"/>
    </source>
</evidence>
<evidence type="ECO:0000256" key="4">
    <source>
        <dbReference type="ARBA" id="ARBA00023008"/>
    </source>
</evidence>
<name>A0A226EFI8_FOLCA</name>
<dbReference type="EMBL" id="LNIX01000004">
    <property type="protein sequence ID" value="OXA55446.1"/>
    <property type="molecule type" value="Genomic_DNA"/>
</dbReference>
<keyword evidence="10" id="KW-1185">Reference proteome</keyword>
<dbReference type="InterPro" id="IPR001117">
    <property type="entry name" value="Cu-oxidase_2nd"/>
</dbReference>
<feature type="domain" description="Plastocyanin-like" evidence="7">
    <location>
        <begin position="445"/>
        <end position="579"/>
    </location>
</feature>
<feature type="compositionally biased region" description="Acidic residues" evidence="5">
    <location>
        <begin position="389"/>
        <end position="400"/>
    </location>
</feature>
<dbReference type="Gene3D" id="2.60.40.420">
    <property type="entry name" value="Cupredoxins - blue copper proteins"/>
    <property type="match status" value="3"/>
</dbReference>
<dbReference type="Pfam" id="PF00394">
    <property type="entry name" value="Cu-oxidase"/>
    <property type="match status" value="1"/>
</dbReference>
<evidence type="ECO:0000256" key="5">
    <source>
        <dbReference type="SAM" id="MobiDB-lite"/>
    </source>
</evidence>
<dbReference type="GO" id="GO:0016491">
    <property type="term" value="F:oxidoreductase activity"/>
    <property type="evidence" value="ECO:0007669"/>
    <property type="project" value="UniProtKB-KW"/>
</dbReference>
<evidence type="ECO:0000313" key="10">
    <source>
        <dbReference type="Proteomes" id="UP000198287"/>
    </source>
</evidence>
<dbReference type="InterPro" id="IPR008972">
    <property type="entry name" value="Cupredoxin"/>
</dbReference>
<dbReference type="CDD" id="cd04205">
    <property type="entry name" value="CuRO_2_LCC_like"/>
    <property type="match status" value="1"/>
</dbReference>
<dbReference type="SUPFAM" id="SSF49503">
    <property type="entry name" value="Cupredoxins"/>
    <property type="match status" value="3"/>
</dbReference>
<accession>A0A226EFI8</accession>
<evidence type="ECO:0000259" key="7">
    <source>
        <dbReference type="Pfam" id="PF07731"/>
    </source>
</evidence>
<feature type="domain" description="Plastocyanin-like" evidence="6">
    <location>
        <begin position="169"/>
        <end position="325"/>
    </location>
</feature>
<dbReference type="GO" id="GO:0005507">
    <property type="term" value="F:copper ion binding"/>
    <property type="evidence" value="ECO:0007669"/>
    <property type="project" value="InterPro"/>
</dbReference>
<dbReference type="OMA" id="NDWFHKS"/>
<keyword evidence="3" id="KW-0560">Oxidoreductase</keyword>
<dbReference type="Proteomes" id="UP000198287">
    <property type="component" value="Unassembled WGS sequence"/>
</dbReference>
<dbReference type="PANTHER" id="PTHR11709:SF394">
    <property type="entry name" value="FI03373P-RELATED"/>
    <property type="match status" value="1"/>
</dbReference>
<comment type="similarity">
    <text evidence="1">Belongs to the multicopper oxidase family.</text>
</comment>
<dbReference type="InterPro" id="IPR011706">
    <property type="entry name" value="Cu-oxidase_C"/>
</dbReference>